<dbReference type="EnsemblPlants" id="MELO3C033657.2.1">
    <property type="protein sequence ID" value="MELO3C033657.2.1"/>
    <property type="gene ID" value="MELO3C033657.2"/>
</dbReference>
<organism evidence="2">
    <name type="scientific">Cucumis melo</name>
    <name type="common">Muskmelon</name>
    <dbReference type="NCBI Taxonomy" id="3656"/>
    <lineage>
        <taxon>Eukaryota</taxon>
        <taxon>Viridiplantae</taxon>
        <taxon>Streptophyta</taxon>
        <taxon>Embryophyta</taxon>
        <taxon>Tracheophyta</taxon>
        <taxon>Spermatophyta</taxon>
        <taxon>Magnoliopsida</taxon>
        <taxon>eudicotyledons</taxon>
        <taxon>Gunneridae</taxon>
        <taxon>Pentapetalae</taxon>
        <taxon>rosids</taxon>
        <taxon>fabids</taxon>
        <taxon>Cucurbitales</taxon>
        <taxon>Cucurbitaceae</taxon>
        <taxon>Benincaseae</taxon>
        <taxon>Cucumis</taxon>
    </lineage>
</organism>
<dbReference type="AlphaFoldDB" id="A0A9I9EH48"/>
<sequence>MKKVGANSDVHWVLFDKENRAAGFHAKSRGLWFFLYSRVYRGRVRAIIEVVLFRGISEFIHRESDLHILRYSTVYVSLDLLVKSVISEIHFMYVSSPITRKPRGQMSNSTKGRRRSIPSFQTSKEEEESSYPLRLRKAITHYYGIEEERRQRKDKNKIRMPCLIFLGFSETTVGSYRKWDNPVGVW</sequence>
<reference evidence="2" key="1">
    <citation type="submission" date="2023-03" db="UniProtKB">
        <authorList>
            <consortium name="EnsemblPlants"/>
        </authorList>
    </citation>
    <scope>IDENTIFICATION</scope>
</reference>
<protein>
    <submittedName>
        <fullName evidence="2">Uncharacterized protein</fullName>
    </submittedName>
</protein>
<accession>A0A9I9EH48</accession>
<evidence type="ECO:0000313" key="2">
    <source>
        <dbReference type="EnsemblPlants" id="MELO3C033657.2.1"/>
    </source>
</evidence>
<proteinExistence type="predicted"/>
<evidence type="ECO:0000256" key="1">
    <source>
        <dbReference type="SAM" id="MobiDB-lite"/>
    </source>
</evidence>
<name>A0A9I9EH48_CUCME</name>
<feature type="region of interest" description="Disordered" evidence="1">
    <location>
        <begin position="101"/>
        <end position="131"/>
    </location>
</feature>
<dbReference type="Gramene" id="MELO3C033657.2.1">
    <property type="protein sequence ID" value="MELO3C033657.2.1"/>
    <property type="gene ID" value="MELO3C033657.2"/>
</dbReference>